<comment type="caution">
    <text evidence="2">The sequence shown here is derived from an EMBL/GenBank/DDBJ whole genome shotgun (WGS) entry which is preliminary data.</text>
</comment>
<organism evidence="2 3">
    <name type="scientific">Didymella pomorum</name>
    <dbReference type="NCBI Taxonomy" id="749634"/>
    <lineage>
        <taxon>Eukaryota</taxon>
        <taxon>Fungi</taxon>
        <taxon>Dikarya</taxon>
        <taxon>Ascomycota</taxon>
        <taxon>Pezizomycotina</taxon>
        <taxon>Dothideomycetes</taxon>
        <taxon>Pleosporomycetidae</taxon>
        <taxon>Pleosporales</taxon>
        <taxon>Pleosporineae</taxon>
        <taxon>Didymellaceae</taxon>
        <taxon>Didymella</taxon>
    </lineage>
</organism>
<feature type="region of interest" description="Disordered" evidence="1">
    <location>
        <begin position="1"/>
        <end position="22"/>
    </location>
</feature>
<protein>
    <submittedName>
        <fullName evidence="2">Uncharacterized protein</fullName>
    </submittedName>
</protein>
<dbReference type="AlphaFoldDB" id="A0A9W9D6H4"/>
<dbReference type="EMBL" id="JAPEVA010000047">
    <property type="protein sequence ID" value="KAJ4403935.1"/>
    <property type="molecule type" value="Genomic_DNA"/>
</dbReference>
<dbReference type="Proteomes" id="UP001140510">
    <property type="component" value="Unassembled WGS sequence"/>
</dbReference>
<feature type="compositionally biased region" description="Polar residues" evidence="1">
    <location>
        <begin position="1"/>
        <end position="12"/>
    </location>
</feature>
<name>A0A9W9D6H4_9PLEO</name>
<sequence>MSFQITIANDKNTGGGSDEPANFNASVTPGNDAVTFASLTGKQKVLATSISHNKDGVELTVQSNGQTFRVKGNGTPVKLNNGNKVDIAQWTIKA</sequence>
<evidence type="ECO:0000313" key="3">
    <source>
        <dbReference type="Proteomes" id="UP001140510"/>
    </source>
</evidence>
<evidence type="ECO:0000313" key="2">
    <source>
        <dbReference type="EMBL" id="KAJ4403935.1"/>
    </source>
</evidence>
<gene>
    <name evidence="2" type="ORF">N0V91_006237</name>
</gene>
<evidence type="ECO:0000256" key="1">
    <source>
        <dbReference type="SAM" id="MobiDB-lite"/>
    </source>
</evidence>
<keyword evidence="3" id="KW-1185">Reference proteome</keyword>
<reference evidence="2" key="1">
    <citation type="submission" date="2022-10" db="EMBL/GenBank/DDBJ databases">
        <title>Tapping the CABI collections for fungal endophytes: first genome assemblies for Collariella, Neodidymelliopsis, Ascochyta clinopodiicola, Didymella pomorum, Didymosphaeria variabile, Neocosmospora piperis and Neocucurbitaria cava.</title>
        <authorList>
            <person name="Hill R."/>
        </authorList>
    </citation>
    <scope>NUCLEOTIDE SEQUENCE</scope>
    <source>
        <strain evidence="2">IMI 355091</strain>
    </source>
</reference>
<accession>A0A9W9D6H4</accession>
<proteinExistence type="predicted"/>
<dbReference type="OrthoDB" id="3786254at2759"/>